<accession>A0A3E2X1I3</accession>
<dbReference type="EMBL" id="QVIA01000002">
    <property type="protein sequence ID" value="RGC35141.1"/>
    <property type="molecule type" value="Genomic_DNA"/>
</dbReference>
<reference evidence="2 3" key="1">
    <citation type="submission" date="2018-08" db="EMBL/GenBank/DDBJ databases">
        <title>A genome reference for cultivated species of the human gut microbiota.</title>
        <authorList>
            <person name="Zou Y."/>
            <person name="Xue W."/>
            <person name="Luo G."/>
        </authorList>
    </citation>
    <scope>NUCLEOTIDE SEQUENCE [LARGE SCALE GENOMIC DNA]</scope>
    <source>
        <strain evidence="2 3">AF19-21</strain>
    </source>
</reference>
<organism evidence="2 3">
    <name type="scientific">Hungatella hathewayi</name>
    <dbReference type="NCBI Taxonomy" id="154046"/>
    <lineage>
        <taxon>Bacteria</taxon>
        <taxon>Bacillati</taxon>
        <taxon>Bacillota</taxon>
        <taxon>Clostridia</taxon>
        <taxon>Lachnospirales</taxon>
        <taxon>Lachnospiraceae</taxon>
        <taxon>Hungatella</taxon>
    </lineage>
</organism>
<dbReference type="Proteomes" id="UP000261111">
    <property type="component" value="Unassembled WGS sequence"/>
</dbReference>
<feature type="domain" description="IrrE N-terminal-like" evidence="1">
    <location>
        <begin position="14"/>
        <end position="122"/>
    </location>
</feature>
<dbReference type="RefSeq" id="WP_117440619.1">
    <property type="nucleotide sequence ID" value="NZ_QVIA01000002.1"/>
</dbReference>
<evidence type="ECO:0000259" key="1">
    <source>
        <dbReference type="Pfam" id="PF06114"/>
    </source>
</evidence>
<evidence type="ECO:0000313" key="2">
    <source>
        <dbReference type="EMBL" id="RGC35141.1"/>
    </source>
</evidence>
<dbReference type="InterPro" id="IPR010359">
    <property type="entry name" value="IrrE_HExxH"/>
</dbReference>
<dbReference type="Pfam" id="PF06114">
    <property type="entry name" value="Peptidase_M78"/>
    <property type="match status" value="1"/>
</dbReference>
<name>A0A3E2X1I3_9FIRM</name>
<protein>
    <submittedName>
        <fullName evidence="2">ImmA/IrrE family metallo-endopeptidase</fullName>
    </submittedName>
</protein>
<evidence type="ECO:0000313" key="3">
    <source>
        <dbReference type="Proteomes" id="UP000261111"/>
    </source>
</evidence>
<sequence length="156" mass="18047">MNGYEKLEEEAYQNGIHVIDYDFNSEKIKGLYCDGTIGLNKNLDSLAEKSCVLSEELGHHYTSTGNIIDMAEVKNRKQERQARLWAYNKIIGLRGIIDAYEYGCRNLYEAAEYLEVTEEFLKKCVDCYRAKYGVGKMIDNYYIMFIPHLMVGKIVN</sequence>
<gene>
    <name evidence="2" type="ORF">DWX41_02855</name>
</gene>
<dbReference type="GeneID" id="93336423"/>
<proteinExistence type="predicted"/>
<comment type="caution">
    <text evidence="2">The sequence shown here is derived from an EMBL/GenBank/DDBJ whole genome shotgun (WGS) entry which is preliminary data.</text>
</comment>
<dbReference type="AlphaFoldDB" id="A0A3E2X1I3"/>